<organism evidence="2 3">
    <name type="scientific">Rhodospirillum rubrum (strain ATCC 11170 / ATH 1.1.1 / DSM 467 / LMG 4362 / NCIMB 8255 / S1)</name>
    <dbReference type="NCBI Taxonomy" id="269796"/>
    <lineage>
        <taxon>Bacteria</taxon>
        <taxon>Pseudomonadati</taxon>
        <taxon>Pseudomonadota</taxon>
        <taxon>Alphaproteobacteria</taxon>
        <taxon>Rhodospirillales</taxon>
        <taxon>Rhodospirillaceae</taxon>
        <taxon>Rhodospirillum</taxon>
    </lineage>
</organism>
<dbReference type="EnsemblBacteria" id="ABC21281">
    <property type="protein sequence ID" value="ABC21281"/>
    <property type="gene ID" value="Rru_A0476"/>
</dbReference>
<sequence>MGSVFFIHRRFFPEIAVFQGNCIAHDKIAHHLLGHPPGGPPRPAPITQERPMTIAYRTKATAVGGREGRATSEDGLLDVALALPKELGGPGKATNPEQLFAAGYAACFESALRHVARGRKLALASTTVTAEVGIGPRADKGFSLEVALDITLGGVDQATAEDVVAEAHEVCPYSHATRGNIPVTLQVHTA</sequence>
<proteinExistence type="inferred from homology"/>
<evidence type="ECO:0000256" key="1">
    <source>
        <dbReference type="ARBA" id="ARBA00007378"/>
    </source>
</evidence>
<evidence type="ECO:0000313" key="2">
    <source>
        <dbReference type="EMBL" id="ABC21281.1"/>
    </source>
</evidence>
<dbReference type="KEGG" id="rru:Rru_A0476"/>
<dbReference type="InterPro" id="IPR015946">
    <property type="entry name" value="KH_dom-like_a/b"/>
</dbReference>
<dbReference type="InterPro" id="IPR036102">
    <property type="entry name" value="OsmC/Ohrsf"/>
</dbReference>
<dbReference type="Proteomes" id="UP000001929">
    <property type="component" value="Chromosome"/>
</dbReference>
<dbReference type="PANTHER" id="PTHR33797">
    <property type="entry name" value="ORGANIC HYDROPEROXIDE RESISTANCE PROTEIN-LIKE"/>
    <property type="match status" value="1"/>
</dbReference>
<dbReference type="NCBIfam" id="TIGR03561">
    <property type="entry name" value="organ_hyd_perox"/>
    <property type="match status" value="1"/>
</dbReference>
<dbReference type="AlphaFoldDB" id="Q2RX64"/>
<dbReference type="EMBL" id="CP000230">
    <property type="protein sequence ID" value="ABC21281.1"/>
    <property type="molecule type" value="Genomic_DNA"/>
</dbReference>
<dbReference type="Gene3D" id="2.20.25.10">
    <property type="match status" value="1"/>
</dbReference>
<dbReference type="eggNOG" id="COG1764">
    <property type="taxonomic scope" value="Bacteria"/>
</dbReference>
<dbReference type="PATRIC" id="fig|269796.9.peg.534"/>
<dbReference type="PANTHER" id="PTHR33797:SF2">
    <property type="entry name" value="ORGANIC HYDROPEROXIDE RESISTANCE PROTEIN-LIKE"/>
    <property type="match status" value="1"/>
</dbReference>
<accession>Q2RX64</accession>
<dbReference type="HOGENOM" id="CLU_106355_2_1_5"/>
<dbReference type="SUPFAM" id="SSF82784">
    <property type="entry name" value="OsmC-like"/>
    <property type="match status" value="1"/>
</dbReference>
<dbReference type="PhylomeDB" id="Q2RX64"/>
<reference evidence="2 3" key="1">
    <citation type="journal article" date="2011" name="Stand. Genomic Sci.">
        <title>Complete genome sequence of Rhodospirillum rubrum type strain (S1).</title>
        <authorList>
            <person name="Munk A.C."/>
            <person name="Copeland A."/>
            <person name="Lucas S."/>
            <person name="Lapidus A."/>
            <person name="Del Rio T.G."/>
            <person name="Barry K."/>
            <person name="Detter J.C."/>
            <person name="Hammon N."/>
            <person name="Israni S."/>
            <person name="Pitluck S."/>
            <person name="Brettin T."/>
            <person name="Bruce D."/>
            <person name="Han C."/>
            <person name="Tapia R."/>
            <person name="Gilna P."/>
            <person name="Schmutz J."/>
            <person name="Larimer F."/>
            <person name="Land M."/>
            <person name="Kyrpides N.C."/>
            <person name="Mavromatis K."/>
            <person name="Richardson P."/>
            <person name="Rohde M."/>
            <person name="Goker M."/>
            <person name="Klenk H.P."/>
            <person name="Zhang Y."/>
            <person name="Roberts G.P."/>
            <person name="Reslewic S."/>
            <person name="Schwartz D.C."/>
        </authorList>
    </citation>
    <scope>NUCLEOTIDE SEQUENCE [LARGE SCALE GENOMIC DNA]</scope>
    <source>
        <strain evidence="3">ATCC 11170 / ATH 1.1.1 / DSM 467 / LMG 4362 / NCIMB 8255 / S1</strain>
    </source>
</reference>
<dbReference type="GO" id="GO:0006979">
    <property type="term" value="P:response to oxidative stress"/>
    <property type="evidence" value="ECO:0007669"/>
    <property type="project" value="InterPro"/>
</dbReference>
<gene>
    <name evidence="2" type="ordered locus">Rru_A0476</name>
</gene>
<comment type="similarity">
    <text evidence="1">Belongs to the OsmC/Ohr family.</text>
</comment>
<dbReference type="STRING" id="269796.Rru_A0476"/>
<dbReference type="Gene3D" id="3.30.300.20">
    <property type="match status" value="1"/>
</dbReference>
<name>Q2RX64_RHORT</name>
<protein>
    <submittedName>
        <fullName evidence="2">OsmC-like protein</fullName>
    </submittedName>
</protein>
<dbReference type="InterPro" id="IPR003718">
    <property type="entry name" value="OsmC/Ohr_fam"/>
</dbReference>
<dbReference type="InterPro" id="IPR019953">
    <property type="entry name" value="OHR"/>
</dbReference>
<dbReference type="Pfam" id="PF02566">
    <property type="entry name" value="OsmC"/>
    <property type="match status" value="1"/>
</dbReference>
<keyword evidence="3" id="KW-1185">Reference proteome</keyword>
<evidence type="ECO:0000313" key="3">
    <source>
        <dbReference type="Proteomes" id="UP000001929"/>
    </source>
</evidence>